<dbReference type="InterPro" id="IPR036880">
    <property type="entry name" value="Kunitz_BPTI_sf"/>
</dbReference>
<organism evidence="7 8">
    <name type="scientific">Tegillarca granosa</name>
    <name type="common">Malaysian cockle</name>
    <name type="synonym">Anadara granosa</name>
    <dbReference type="NCBI Taxonomy" id="220873"/>
    <lineage>
        <taxon>Eukaryota</taxon>
        <taxon>Metazoa</taxon>
        <taxon>Spiralia</taxon>
        <taxon>Lophotrochozoa</taxon>
        <taxon>Mollusca</taxon>
        <taxon>Bivalvia</taxon>
        <taxon>Autobranchia</taxon>
        <taxon>Pteriomorphia</taxon>
        <taxon>Arcoida</taxon>
        <taxon>Arcoidea</taxon>
        <taxon>Arcidae</taxon>
        <taxon>Tegillarca</taxon>
    </lineage>
</organism>
<evidence type="ECO:0000313" key="7">
    <source>
        <dbReference type="EMBL" id="KAJ8302537.1"/>
    </source>
</evidence>
<dbReference type="SUPFAM" id="SSF57362">
    <property type="entry name" value="BPTI-like"/>
    <property type="match status" value="2"/>
</dbReference>
<dbReference type="InterPro" id="IPR020901">
    <property type="entry name" value="Prtase_inh_Kunz-CS"/>
</dbReference>
<keyword evidence="4" id="KW-0722">Serine protease inhibitor</keyword>
<evidence type="ECO:0000256" key="2">
    <source>
        <dbReference type="ARBA" id="ARBA00022525"/>
    </source>
</evidence>
<keyword evidence="5" id="KW-1015">Disulfide bond</keyword>
<dbReference type="InterPro" id="IPR002223">
    <property type="entry name" value="Kunitz_BPTI"/>
</dbReference>
<evidence type="ECO:0000256" key="4">
    <source>
        <dbReference type="ARBA" id="ARBA00022900"/>
    </source>
</evidence>
<comment type="caution">
    <text evidence="7">The sequence shown here is derived from an EMBL/GenBank/DDBJ whole genome shotgun (WGS) entry which is preliminary data.</text>
</comment>
<dbReference type="PROSITE" id="PS50279">
    <property type="entry name" value="BPTI_KUNITZ_2"/>
    <property type="match status" value="2"/>
</dbReference>
<keyword evidence="3" id="KW-0646">Protease inhibitor</keyword>
<evidence type="ECO:0000256" key="5">
    <source>
        <dbReference type="ARBA" id="ARBA00023157"/>
    </source>
</evidence>
<dbReference type="PANTHER" id="PTHR10083:SF376">
    <property type="entry name" value="SERINE PEPTIDASE INHIBITOR, KUNITZ TYPE, 3"/>
    <property type="match status" value="1"/>
</dbReference>
<evidence type="ECO:0000259" key="6">
    <source>
        <dbReference type="PROSITE" id="PS50279"/>
    </source>
</evidence>
<feature type="domain" description="BPTI/Kunitz inhibitor" evidence="6">
    <location>
        <begin position="16"/>
        <end position="66"/>
    </location>
</feature>
<dbReference type="SMART" id="SM00131">
    <property type="entry name" value="KU"/>
    <property type="match status" value="2"/>
</dbReference>
<dbReference type="Gene3D" id="4.10.410.10">
    <property type="entry name" value="Pancreatic trypsin inhibitor Kunitz domain"/>
    <property type="match status" value="2"/>
</dbReference>
<name>A0ABQ9EF58_TEGGR</name>
<comment type="subcellular location">
    <subcellularLocation>
        <location evidence="1">Secreted</location>
    </subcellularLocation>
</comment>
<dbReference type="PROSITE" id="PS00280">
    <property type="entry name" value="BPTI_KUNITZ_1"/>
    <property type="match status" value="2"/>
</dbReference>
<sequence length="133" mass="15556">MDIRMVLILFMTSLDCKEPKLVGPCRAMKPRWYFNQETTKCEKFFYGGCKGNNNNFLTIEDCEKTCQPTRTTDHSDQPPICKLKPESGDCPGYFPRYYYDVEEDKCERFIYSGCKGNDNRFMNEADCQKTCKT</sequence>
<keyword evidence="8" id="KW-1185">Reference proteome</keyword>
<accession>A0ABQ9EF58</accession>
<proteinExistence type="predicted"/>
<dbReference type="Pfam" id="PF00014">
    <property type="entry name" value="Kunitz_BPTI"/>
    <property type="match status" value="2"/>
</dbReference>
<dbReference type="Proteomes" id="UP001217089">
    <property type="component" value="Unassembled WGS sequence"/>
</dbReference>
<evidence type="ECO:0000256" key="1">
    <source>
        <dbReference type="ARBA" id="ARBA00004613"/>
    </source>
</evidence>
<dbReference type="InterPro" id="IPR050098">
    <property type="entry name" value="TFPI/VKTCI-like"/>
</dbReference>
<dbReference type="EMBL" id="JARBDR010000917">
    <property type="protein sequence ID" value="KAJ8302537.1"/>
    <property type="molecule type" value="Genomic_DNA"/>
</dbReference>
<feature type="domain" description="BPTI/Kunitz inhibitor" evidence="6">
    <location>
        <begin position="81"/>
        <end position="131"/>
    </location>
</feature>
<keyword evidence="2" id="KW-0964">Secreted</keyword>
<dbReference type="PRINTS" id="PR00759">
    <property type="entry name" value="BASICPTASE"/>
</dbReference>
<protein>
    <recommendedName>
        <fullName evidence="6">BPTI/Kunitz inhibitor domain-containing protein</fullName>
    </recommendedName>
</protein>
<evidence type="ECO:0000256" key="3">
    <source>
        <dbReference type="ARBA" id="ARBA00022690"/>
    </source>
</evidence>
<gene>
    <name evidence="7" type="ORF">KUTeg_018933</name>
</gene>
<dbReference type="CDD" id="cd00109">
    <property type="entry name" value="Kunitz-type"/>
    <property type="match status" value="1"/>
</dbReference>
<evidence type="ECO:0000313" key="8">
    <source>
        <dbReference type="Proteomes" id="UP001217089"/>
    </source>
</evidence>
<reference evidence="7 8" key="1">
    <citation type="submission" date="2022-12" db="EMBL/GenBank/DDBJ databases">
        <title>Chromosome-level genome of Tegillarca granosa.</title>
        <authorList>
            <person name="Kim J."/>
        </authorList>
    </citation>
    <scope>NUCLEOTIDE SEQUENCE [LARGE SCALE GENOMIC DNA]</scope>
    <source>
        <strain evidence="7">Teg-2019</strain>
        <tissue evidence="7">Adductor muscle</tissue>
    </source>
</reference>
<dbReference type="PANTHER" id="PTHR10083">
    <property type="entry name" value="KUNITZ-TYPE PROTEASE INHIBITOR-RELATED"/>
    <property type="match status" value="1"/>
</dbReference>